<organism evidence="1 2">
    <name type="scientific">Acinetobacter bereziniae NIPH 3</name>
    <dbReference type="NCBI Taxonomy" id="1217651"/>
    <lineage>
        <taxon>Bacteria</taxon>
        <taxon>Pseudomonadati</taxon>
        <taxon>Pseudomonadota</taxon>
        <taxon>Gammaproteobacteria</taxon>
        <taxon>Moraxellales</taxon>
        <taxon>Moraxellaceae</taxon>
        <taxon>Acinetobacter</taxon>
    </lineage>
</organism>
<dbReference type="Proteomes" id="UP000013270">
    <property type="component" value="Unassembled WGS sequence"/>
</dbReference>
<sequence>MKIIEGQIENLFVYKAKYDFIKNRGKQATVSAALGAAVGSAALASQAVLLMNASIDIEPCSQYTVLSIKT</sequence>
<dbReference type="HOGENOM" id="CLU_2748484_0_0_6"/>
<evidence type="ECO:0000313" key="1">
    <source>
        <dbReference type="EMBL" id="ENV23698.1"/>
    </source>
</evidence>
<accession>N8YVY6</accession>
<proteinExistence type="predicted"/>
<protein>
    <submittedName>
        <fullName evidence="1">Uncharacterized protein</fullName>
    </submittedName>
</protein>
<reference evidence="1 2" key="1">
    <citation type="submission" date="2013-02" db="EMBL/GenBank/DDBJ databases">
        <title>The Genome Sequence of Acinetobacter bereziniae NIPH 3.</title>
        <authorList>
            <consortium name="The Broad Institute Genome Sequencing Platform"/>
            <consortium name="The Broad Institute Genome Sequencing Center for Infectious Disease"/>
            <person name="Cerqueira G."/>
            <person name="Feldgarden M."/>
            <person name="Courvalin P."/>
            <person name="Perichon B."/>
            <person name="Grillot-Courvalin C."/>
            <person name="Clermont D."/>
            <person name="Rocha E."/>
            <person name="Yoon E.-J."/>
            <person name="Nemec A."/>
            <person name="Walker B."/>
            <person name="Young S.K."/>
            <person name="Zeng Q."/>
            <person name="Gargeya S."/>
            <person name="Fitzgerald M."/>
            <person name="Haas B."/>
            <person name="Abouelleil A."/>
            <person name="Alvarado L."/>
            <person name="Arachchi H.M."/>
            <person name="Berlin A.M."/>
            <person name="Chapman S.B."/>
            <person name="Dewar J."/>
            <person name="Goldberg J."/>
            <person name="Griggs A."/>
            <person name="Gujja S."/>
            <person name="Hansen M."/>
            <person name="Howarth C."/>
            <person name="Imamovic A."/>
            <person name="Larimer J."/>
            <person name="McCowan C."/>
            <person name="Murphy C."/>
            <person name="Neiman D."/>
            <person name="Pearson M."/>
            <person name="Priest M."/>
            <person name="Roberts A."/>
            <person name="Saif S."/>
            <person name="Shea T."/>
            <person name="Sisk P."/>
            <person name="Sykes S."/>
            <person name="Wortman J."/>
            <person name="Nusbaum C."/>
            <person name="Birren B."/>
        </authorList>
    </citation>
    <scope>NUCLEOTIDE SEQUENCE [LARGE SCALE GENOMIC DNA]</scope>
    <source>
        <strain evidence="1 2">NIPH 3</strain>
    </source>
</reference>
<evidence type="ECO:0000313" key="2">
    <source>
        <dbReference type="Proteomes" id="UP000013270"/>
    </source>
</evidence>
<name>N8YVY6_ACIBZ</name>
<dbReference type="RefSeq" id="WP_004827915.1">
    <property type="nucleotide sequence ID" value="NZ_KB849466.1"/>
</dbReference>
<gene>
    <name evidence="1" type="ORF">F963_00425</name>
</gene>
<dbReference type="EMBL" id="APPK01000011">
    <property type="protein sequence ID" value="ENV23698.1"/>
    <property type="molecule type" value="Genomic_DNA"/>
</dbReference>
<dbReference type="PATRIC" id="fig|1217651.3.peg.404"/>
<comment type="caution">
    <text evidence="1">The sequence shown here is derived from an EMBL/GenBank/DDBJ whole genome shotgun (WGS) entry which is preliminary data.</text>
</comment>
<dbReference type="AlphaFoldDB" id="N8YVY6"/>